<evidence type="ECO:0000259" key="8">
    <source>
        <dbReference type="Pfam" id="PF17763"/>
    </source>
</evidence>
<keyword evidence="3" id="KW-0378">Hydrolase</keyword>
<proteinExistence type="inferred from homology"/>
<evidence type="ECO:0000313" key="9">
    <source>
        <dbReference type="EMBL" id="TKA25514.1"/>
    </source>
</evidence>
<dbReference type="PANTHER" id="PTHR11707:SF28">
    <property type="entry name" value="60 KDA LYSOPHOSPHOLIPASE"/>
    <property type="match status" value="1"/>
</dbReference>
<dbReference type="InterPro" id="IPR037152">
    <property type="entry name" value="L-asparaginase_N_sf"/>
</dbReference>
<evidence type="ECO:0000256" key="3">
    <source>
        <dbReference type="ARBA" id="ARBA00022801"/>
    </source>
</evidence>
<sequence>MLDVPPSENPGISMQQQQQQQQQPQQRKTSVVGEDAEESRVLIVVTGGTICMQPSEDGLVPAKGFLKTCLAPRPSFNDASYPEPLTLIPDATGHPKPVQSLRTPLSTYGRRVRYSVLEFPHLLDSSAVNASSWDEIARVIQRNYALFSGFVVLHGTDSLAYTSSALSFMLQDLRKPVVLTGSQAPMMMLQSDAHDNLLGALVVAGHFAIPEVCLFFNFKLLRGNRATKVSTDDFDGFASPNLPPLATVSSSRTHVQWDLVLRPPTPGRESAEEDKGEDTLTIQSNLDTAPVACLRVFPGLKPSMLDLFLHTPGLRGLILETFGSGNIPGGPGSPLPQILADAVARGIVVVNVSQCLRGRVSEVYAPARTLRKAGVVFGRDMTSEAALTKLGYLLACGLEPGEVGERMGKCVKGELTEGAGTLFEHP</sequence>
<dbReference type="CDD" id="cd08963">
    <property type="entry name" value="L-asparaginase_I"/>
    <property type="match status" value="1"/>
</dbReference>
<feature type="compositionally biased region" description="Low complexity" evidence="6">
    <location>
        <begin position="15"/>
        <end position="26"/>
    </location>
</feature>
<dbReference type="PIRSF" id="PIRSF500176">
    <property type="entry name" value="L_ASNase"/>
    <property type="match status" value="1"/>
</dbReference>
<evidence type="ECO:0000259" key="7">
    <source>
        <dbReference type="Pfam" id="PF00710"/>
    </source>
</evidence>
<dbReference type="InterPro" id="IPR036152">
    <property type="entry name" value="Asp/glu_Ase-like_sf"/>
</dbReference>
<feature type="domain" description="L-asparaginase N-terminal" evidence="7">
    <location>
        <begin position="40"/>
        <end position="259"/>
    </location>
</feature>
<dbReference type="Gene3D" id="3.40.50.1170">
    <property type="entry name" value="L-asparaginase, N-terminal domain"/>
    <property type="match status" value="1"/>
</dbReference>
<evidence type="ECO:0000313" key="10">
    <source>
        <dbReference type="Proteomes" id="UP000308549"/>
    </source>
</evidence>
<organism evidence="9 10">
    <name type="scientific">Salinomyces thailandicus</name>
    <dbReference type="NCBI Taxonomy" id="706561"/>
    <lineage>
        <taxon>Eukaryota</taxon>
        <taxon>Fungi</taxon>
        <taxon>Dikarya</taxon>
        <taxon>Ascomycota</taxon>
        <taxon>Pezizomycotina</taxon>
        <taxon>Dothideomycetes</taxon>
        <taxon>Dothideomycetidae</taxon>
        <taxon>Mycosphaerellales</taxon>
        <taxon>Teratosphaeriaceae</taxon>
        <taxon>Salinomyces</taxon>
    </lineage>
</organism>
<dbReference type="OrthoDB" id="542841at2759"/>
<evidence type="ECO:0000256" key="4">
    <source>
        <dbReference type="ARBA" id="ARBA00023043"/>
    </source>
</evidence>
<keyword evidence="2" id="KW-0677">Repeat</keyword>
<dbReference type="PIRSF" id="PIRSF001220">
    <property type="entry name" value="L-ASNase_gatD"/>
    <property type="match status" value="1"/>
</dbReference>
<evidence type="ECO:0000256" key="2">
    <source>
        <dbReference type="ARBA" id="ARBA00022737"/>
    </source>
</evidence>
<dbReference type="Proteomes" id="UP000308549">
    <property type="component" value="Unassembled WGS sequence"/>
</dbReference>
<dbReference type="InterPro" id="IPR006034">
    <property type="entry name" value="Asparaginase/glutaminase-like"/>
</dbReference>
<reference evidence="9 10" key="1">
    <citation type="submission" date="2017-03" db="EMBL/GenBank/DDBJ databases">
        <title>Genomes of endolithic fungi from Antarctica.</title>
        <authorList>
            <person name="Coleine C."/>
            <person name="Masonjones S."/>
            <person name="Stajich J.E."/>
        </authorList>
    </citation>
    <scope>NUCLEOTIDE SEQUENCE [LARGE SCALE GENOMIC DNA]</scope>
    <source>
        <strain evidence="9 10">CCFEE 6315</strain>
    </source>
</reference>
<evidence type="ECO:0000256" key="5">
    <source>
        <dbReference type="ARBA" id="ARBA00061199"/>
    </source>
</evidence>
<protein>
    <recommendedName>
        <fullName evidence="1">asparaginase</fullName>
        <ecNumber evidence="1">3.5.1.1</ecNumber>
    </recommendedName>
</protein>
<dbReference type="Gene3D" id="3.40.50.40">
    <property type="match status" value="1"/>
</dbReference>
<dbReference type="AlphaFoldDB" id="A0A4U0TTK8"/>
<dbReference type="InterPro" id="IPR040919">
    <property type="entry name" value="Asparaginase_C"/>
</dbReference>
<dbReference type="EMBL" id="NAJL01000034">
    <property type="protein sequence ID" value="TKA25514.1"/>
    <property type="molecule type" value="Genomic_DNA"/>
</dbReference>
<evidence type="ECO:0000256" key="1">
    <source>
        <dbReference type="ARBA" id="ARBA00012920"/>
    </source>
</evidence>
<evidence type="ECO:0000256" key="6">
    <source>
        <dbReference type="SAM" id="MobiDB-lite"/>
    </source>
</evidence>
<keyword evidence="10" id="KW-1185">Reference proteome</keyword>
<name>A0A4U0TTK8_9PEZI</name>
<dbReference type="SUPFAM" id="SSF53774">
    <property type="entry name" value="Glutaminase/Asparaginase"/>
    <property type="match status" value="1"/>
</dbReference>
<dbReference type="InterPro" id="IPR041725">
    <property type="entry name" value="L-asparaginase_I"/>
</dbReference>
<dbReference type="GO" id="GO:0009066">
    <property type="term" value="P:aspartate family amino acid metabolic process"/>
    <property type="evidence" value="ECO:0007669"/>
    <property type="project" value="UniProtKB-ARBA"/>
</dbReference>
<dbReference type="PANTHER" id="PTHR11707">
    <property type="entry name" value="L-ASPARAGINASE"/>
    <property type="match status" value="1"/>
</dbReference>
<dbReference type="Pfam" id="PF00710">
    <property type="entry name" value="Asparaginase"/>
    <property type="match status" value="1"/>
</dbReference>
<dbReference type="Pfam" id="PF17763">
    <property type="entry name" value="Asparaginase_C"/>
    <property type="match status" value="1"/>
</dbReference>
<dbReference type="EC" id="3.5.1.1" evidence="1"/>
<dbReference type="FunFam" id="3.40.50.40:FF:000001">
    <property type="entry name" value="L-asparaginase 1"/>
    <property type="match status" value="1"/>
</dbReference>
<dbReference type="InterPro" id="IPR027474">
    <property type="entry name" value="L-asparaginase_N"/>
</dbReference>
<dbReference type="GO" id="GO:0004067">
    <property type="term" value="F:asparaginase activity"/>
    <property type="evidence" value="ECO:0007669"/>
    <property type="project" value="UniProtKB-UniRule"/>
</dbReference>
<gene>
    <name evidence="9" type="ORF">B0A50_05375</name>
</gene>
<dbReference type="PRINTS" id="PR00139">
    <property type="entry name" value="ASNGLNASE"/>
</dbReference>
<comment type="caution">
    <text evidence="9">The sequence shown here is derived from an EMBL/GenBank/DDBJ whole genome shotgun (WGS) entry which is preliminary data.</text>
</comment>
<accession>A0A4U0TTK8</accession>
<dbReference type="FunFam" id="3.40.50.1170:FF:000003">
    <property type="entry name" value="60 kDa lysophospholipase"/>
    <property type="match status" value="1"/>
</dbReference>
<dbReference type="PROSITE" id="PS51732">
    <property type="entry name" value="ASN_GLN_ASE_3"/>
    <property type="match status" value="1"/>
</dbReference>
<feature type="domain" description="Asparaginase/glutaminase C-terminal" evidence="8">
    <location>
        <begin position="291"/>
        <end position="405"/>
    </location>
</feature>
<comment type="similarity">
    <text evidence="5">In the N-terminal section; belongs to the asparaginase 1 family.</text>
</comment>
<feature type="region of interest" description="Disordered" evidence="6">
    <location>
        <begin position="1"/>
        <end position="34"/>
    </location>
</feature>
<dbReference type="SMART" id="SM00870">
    <property type="entry name" value="Asparaginase"/>
    <property type="match status" value="1"/>
</dbReference>
<keyword evidence="4" id="KW-0040">ANK repeat</keyword>
<dbReference type="InterPro" id="IPR027473">
    <property type="entry name" value="L-asparaginase_C"/>
</dbReference>
<dbReference type="SFLD" id="SFLDS00057">
    <property type="entry name" value="Glutaminase/Asparaginase"/>
    <property type="match status" value="1"/>
</dbReference>